<reference evidence="2" key="2">
    <citation type="submission" date="2015-03" db="UniProtKB">
        <authorList>
            <consortium name="EnsemblPlants"/>
        </authorList>
    </citation>
    <scope>IDENTIFICATION</scope>
</reference>
<evidence type="ECO:0000313" key="3">
    <source>
        <dbReference type="Proteomes" id="UP000026960"/>
    </source>
</evidence>
<dbReference type="Gramene" id="OBART11G00960.1">
    <property type="protein sequence ID" value="OBART11G00960.1"/>
    <property type="gene ID" value="OBART11G00960"/>
</dbReference>
<feature type="transmembrane region" description="Helical" evidence="1">
    <location>
        <begin position="6"/>
        <end position="29"/>
    </location>
</feature>
<keyword evidence="3" id="KW-1185">Reference proteome</keyword>
<dbReference type="AlphaFoldDB" id="A0A0D3HHF1"/>
<dbReference type="EnsemblPlants" id="OBART11G00960.1">
    <property type="protein sequence ID" value="OBART11G00960.1"/>
    <property type="gene ID" value="OBART11G00960"/>
</dbReference>
<keyword evidence="1" id="KW-1133">Transmembrane helix</keyword>
<reference evidence="2" key="1">
    <citation type="journal article" date="2009" name="Rice">
        <title>De Novo Next Generation Sequencing of Plant Genomes.</title>
        <authorList>
            <person name="Rounsley S."/>
            <person name="Marri P.R."/>
            <person name="Yu Y."/>
            <person name="He R."/>
            <person name="Sisneros N."/>
            <person name="Goicoechea J.L."/>
            <person name="Lee S.J."/>
            <person name="Angelova A."/>
            <person name="Kudrna D."/>
            <person name="Luo M."/>
            <person name="Affourtit J."/>
            <person name="Desany B."/>
            <person name="Knight J."/>
            <person name="Niazi F."/>
            <person name="Egholm M."/>
            <person name="Wing R.A."/>
        </authorList>
    </citation>
    <scope>NUCLEOTIDE SEQUENCE [LARGE SCALE GENOMIC DNA]</scope>
    <source>
        <strain evidence="2">cv. IRGC 105608</strain>
    </source>
</reference>
<proteinExistence type="predicted"/>
<protein>
    <submittedName>
        <fullName evidence="2">Uncharacterized protein</fullName>
    </submittedName>
</protein>
<organism evidence="2">
    <name type="scientific">Oryza barthii</name>
    <dbReference type="NCBI Taxonomy" id="65489"/>
    <lineage>
        <taxon>Eukaryota</taxon>
        <taxon>Viridiplantae</taxon>
        <taxon>Streptophyta</taxon>
        <taxon>Embryophyta</taxon>
        <taxon>Tracheophyta</taxon>
        <taxon>Spermatophyta</taxon>
        <taxon>Magnoliopsida</taxon>
        <taxon>Liliopsida</taxon>
        <taxon>Poales</taxon>
        <taxon>Poaceae</taxon>
        <taxon>BOP clade</taxon>
        <taxon>Oryzoideae</taxon>
        <taxon>Oryzeae</taxon>
        <taxon>Oryzinae</taxon>
        <taxon>Oryza</taxon>
    </lineage>
</organism>
<evidence type="ECO:0000256" key="1">
    <source>
        <dbReference type="SAM" id="Phobius"/>
    </source>
</evidence>
<dbReference type="PaxDb" id="65489-OBART11G00960.1"/>
<dbReference type="Proteomes" id="UP000026960">
    <property type="component" value="Chromosome 11"/>
</dbReference>
<keyword evidence="1" id="KW-0472">Membrane</keyword>
<keyword evidence="1" id="KW-0812">Transmembrane</keyword>
<sequence length="61" mass="6874">MYGTDGKALLFLACFIVAVWLIVVAIAIADLVRHLLRRRNANADPPNSPLEKLLLREYPIE</sequence>
<evidence type="ECO:0000313" key="2">
    <source>
        <dbReference type="EnsemblPlants" id="OBART11G00960.1"/>
    </source>
</evidence>
<name>A0A0D3HHF1_9ORYZ</name>
<accession>A0A0D3HHF1</accession>
<dbReference type="HOGENOM" id="CLU_2926249_0_0_1"/>